<dbReference type="InterPro" id="IPR004527">
    <property type="entry name" value="Glu-tRNA-ligase_bac/mito"/>
</dbReference>
<feature type="binding site" evidence="8">
    <location>
        <position position="267"/>
    </location>
    <ligand>
        <name>ATP</name>
        <dbReference type="ChEBI" id="CHEBI:30616"/>
    </ligand>
</feature>
<keyword evidence="6 8" id="KW-0648">Protein biosynthesis</keyword>
<feature type="short sequence motif" description="'HIGH' region" evidence="8">
    <location>
        <begin position="16"/>
        <end position="26"/>
    </location>
</feature>
<keyword evidence="5 8" id="KW-0067">ATP-binding</keyword>
<dbReference type="GO" id="GO:0005829">
    <property type="term" value="C:cytosol"/>
    <property type="evidence" value="ECO:0007669"/>
    <property type="project" value="TreeGrafter"/>
</dbReference>
<accession>A0A2A8D2M0</accession>
<protein>
    <recommendedName>
        <fullName evidence="8">Glutamate--tRNA ligase</fullName>
        <ecNumber evidence="8">6.1.1.17</ecNumber>
    </recommendedName>
    <alternativeName>
        <fullName evidence="8">Glutamyl-tRNA synthetase</fullName>
        <shortName evidence="8">GluRS</shortName>
    </alternativeName>
</protein>
<dbReference type="InterPro" id="IPR000924">
    <property type="entry name" value="Glu/Gln-tRNA-synth"/>
</dbReference>
<dbReference type="GO" id="GO:0004818">
    <property type="term" value="F:glutamate-tRNA ligase activity"/>
    <property type="evidence" value="ECO:0007669"/>
    <property type="project" value="UniProtKB-UniRule"/>
</dbReference>
<dbReference type="Gene3D" id="3.40.50.620">
    <property type="entry name" value="HUPs"/>
    <property type="match status" value="1"/>
</dbReference>
<sequence>MASNHDDTPVRVRFAPSPTGMLHIGGLRTALYNYLFARKHNGTFVLRIEDTDQTRYVEGAEDDIRRALAWTNLDVDEGPDAGGPFEPYRQSERAGTYREYADQLVEQGDAYYAFDTEEELEAMREEFGTEHAAAKYDASTRHKMRNSISLSDEDVQELLDSGADYVIRLKVPSDRSIRFDDEIRGTVSFESSGLDDQVLIKSDGLPTYHLANVVDDHLMEISHVIRGEEWLSSTPKHILMYEMFGWEPPKMAHLPLIMSPEGGKLSKRDADDLGIPVFVNQYEEEGYEPDALVNFLAFLGWNPGTEQEVFSLEELCEAFSLKRVGSSGTQFDLDKLNWYNEQYIRQRSIDELAVEAKPLLNAAGIEASDERIKEVVELMQDRITKVRDLATEARYFFEDPTSYDEKGVEKRWKEDSADLLEQYADAIEEMDEFTTDNLNSTLRSIADENDAGAGRIIHPSRLAVSGRTYGPGVFSLLHAVGQDACVRRMRKAIETLG</sequence>
<name>A0A2A8D2M0_9BACT</name>
<keyword evidence="2 8" id="KW-0963">Cytoplasm</keyword>
<evidence type="ECO:0000256" key="6">
    <source>
        <dbReference type="ARBA" id="ARBA00022917"/>
    </source>
</evidence>
<dbReference type="PRINTS" id="PR00987">
    <property type="entry name" value="TRNASYNTHGLU"/>
</dbReference>
<evidence type="ECO:0000313" key="11">
    <source>
        <dbReference type="EMBL" id="PEN15120.1"/>
    </source>
</evidence>
<comment type="function">
    <text evidence="8">Catalyzes the attachment of glutamate to tRNA(Glu) in a two-step reaction: glutamate is first activated by ATP to form Glu-AMP and then transferred to the acceptor end of tRNA(Glu).</text>
</comment>
<evidence type="ECO:0000256" key="3">
    <source>
        <dbReference type="ARBA" id="ARBA00022598"/>
    </source>
</evidence>
<dbReference type="PANTHER" id="PTHR43311">
    <property type="entry name" value="GLUTAMATE--TRNA LIGASE"/>
    <property type="match status" value="1"/>
</dbReference>
<dbReference type="HAMAP" id="MF_00022">
    <property type="entry name" value="Glu_tRNA_synth_type1"/>
    <property type="match status" value="1"/>
</dbReference>
<organism evidence="11 12">
    <name type="scientific">Longibacter salinarum</name>
    <dbReference type="NCBI Taxonomy" id="1850348"/>
    <lineage>
        <taxon>Bacteria</taxon>
        <taxon>Pseudomonadati</taxon>
        <taxon>Rhodothermota</taxon>
        <taxon>Rhodothermia</taxon>
        <taxon>Rhodothermales</taxon>
        <taxon>Salisaetaceae</taxon>
        <taxon>Longibacter</taxon>
    </lineage>
</organism>
<dbReference type="NCBIfam" id="TIGR00464">
    <property type="entry name" value="gltX_bact"/>
    <property type="match status" value="1"/>
</dbReference>
<comment type="caution">
    <text evidence="11">The sequence shown here is derived from an EMBL/GenBank/DDBJ whole genome shotgun (WGS) entry which is preliminary data.</text>
</comment>
<proteinExistence type="inferred from homology"/>
<feature type="domain" description="Glutamyl/glutaminyl-tRNA synthetase class Ib catalytic" evidence="9">
    <location>
        <begin position="10"/>
        <end position="338"/>
    </location>
</feature>
<dbReference type="Gene3D" id="1.10.8.70">
    <property type="entry name" value="Glutamate-tRNA synthetase, class I, anticodon-binding domain 1"/>
    <property type="match status" value="1"/>
</dbReference>
<dbReference type="PANTHER" id="PTHR43311:SF2">
    <property type="entry name" value="GLUTAMATE--TRNA LIGASE, MITOCHONDRIAL-RELATED"/>
    <property type="match status" value="1"/>
</dbReference>
<evidence type="ECO:0000259" key="10">
    <source>
        <dbReference type="Pfam" id="PF19269"/>
    </source>
</evidence>
<dbReference type="RefSeq" id="WP_098074019.1">
    <property type="nucleotide sequence ID" value="NZ_PDEQ01000001.1"/>
</dbReference>
<dbReference type="PROSITE" id="PS00178">
    <property type="entry name" value="AA_TRNA_LIGASE_I"/>
    <property type="match status" value="1"/>
</dbReference>
<dbReference type="Gene3D" id="1.10.10.350">
    <property type="match status" value="1"/>
</dbReference>
<dbReference type="EC" id="6.1.1.17" evidence="8"/>
<dbReference type="GO" id="GO:0000049">
    <property type="term" value="F:tRNA binding"/>
    <property type="evidence" value="ECO:0007669"/>
    <property type="project" value="InterPro"/>
</dbReference>
<comment type="catalytic activity">
    <reaction evidence="8">
        <text>tRNA(Glu) + L-glutamate + ATP = L-glutamyl-tRNA(Glu) + AMP + diphosphate</text>
        <dbReference type="Rhea" id="RHEA:23540"/>
        <dbReference type="Rhea" id="RHEA-COMP:9663"/>
        <dbReference type="Rhea" id="RHEA-COMP:9680"/>
        <dbReference type="ChEBI" id="CHEBI:29985"/>
        <dbReference type="ChEBI" id="CHEBI:30616"/>
        <dbReference type="ChEBI" id="CHEBI:33019"/>
        <dbReference type="ChEBI" id="CHEBI:78442"/>
        <dbReference type="ChEBI" id="CHEBI:78520"/>
        <dbReference type="ChEBI" id="CHEBI:456215"/>
        <dbReference type="EC" id="6.1.1.17"/>
    </reaction>
</comment>
<dbReference type="Proteomes" id="UP000220102">
    <property type="component" value="Unassembled WGS sequence"/>
</dbReference>
<feature type="short sequence motif" description="'KMSKS' region" evidence="8">
    <location>
        <begin position="264"/>
        <end position="268"/>
    </location>
</feature>
<evidence type="ECO:0000256" key="5">
    <source>
        <dbReference type="ARBA" id="ARBA00022840"/>
    </source>
</evidence>
<dbReference type="InterPro" id="IPR014729">
    <property type="entry name" value="Rossmann-like_a/b/a_fold"/>
</dbReference>
<evidence type="ECO:0000256" key="7">
    <source>
        <dbReference type="ARBA" id="ARBA00023146"/>
    </source>
</evidence>
<dbReference type="AlphaFoldDB" id="A0A2A8D2M0"/>
<keyword evidence="12" id="KW-1185">Reference proteome</keyword>
<dbReference type="InterPro" id="IPR020751">
    <property type="entry name" value="aa-tRNA-synth_I_codon-bd_sub2"/>
</dbReference>
<dbReference type="FunFam" id="3.40.50.620:FF:000127">
    <property type="entry name" value="Glutamate--tRNA ligase"/>
    <property type="match status" value="1"/>
</dbReference>
<comment type="caution">
    <text evidence="8">Lacks conserved residue(s) required for the propagation of feature annotation.</text>
</comment>
<dbReference type="OrthoDB" id="9807503at2"/>
<evidence type="ECO:0000256" key="1">
    <source>
        <dbReference type="ARBA" id="ARBA00007894"/>
    </source>
</evidence>
<keyword evidence="3 8" id="KW-0436">Ligase</keyword>
<keyword evidence="4 8" id="KW-0547">Nucleotide-binding</keyword>
<dbReference type="InterPro" id="IPR020752">
    <property type="entry name" value="Glu-tRNA-synth_I_codon-bd_sub1"/>
</dbReference>
<dbReference type="Pfam" id="PF00749">
    <property type="entry name" value="tRNA-synt_1c"/>
    <property type="match status" value="1"/>
</dbReference>
<dbReference type="InterPro" id="IPR001412">
    <property type="entry name" value="aa-tRNA-synth_I_CS"/>
</dbReference>
<keyword evidence="7 8" id="KW-0030">Aminoacyl-tRNA synthetase</keyword>
<dbReference type="InterPro" id="IPR008925">
    <property type="entry name" value="aa_tRNA-synth_I_cd-bd_sf"/>
</dbReference>
<evidence type="ECO:0000259" key="9">
    <source>
        <dbReference type="Pfam" id="PF00749"/>
    </source>
</evidence>
<evidence type="ECO:0000313" key="12">
    <source>
        <dbReference type="Proteomes" id="UP000220102"/>
    </source>
</evidence>
<feature type="domain" description="Aminoacyl-tRNA synthetase class I anticodon-binding" evidence="10">
    <location>
        <begin position="352"/>
        <end position="493"/>
    </location>
</feature>
<dbReference type="GO" id="GO:0006424">
    <property type="term" value="P:glutamyl-tRNA aminoacylation"/>
    <property type="evidence" value="ECO:0007669"/>
    <property type="project" value="UniProtKB-UniRule"/>
</dbReference>
<dbReference type="InterPro" id="IPR045462">
    <property type="entry name" value="aa-tRNA-synth_I_cd-bd"/>
</dbReference>
<dbReference type="Pfam" id="PF19269">
    <property type="entry name" value="Anticodon_2"/>
    <property type="match status" value="1"/>
</dbReference>
<dbReference type="EMBL" id="PDEQ01000001">
    <property type="protein sequence ID" value="PEN15120.1"/>
    <property type="molecule type" value="Genomic_DNA"/>
</dbReference>
<dbReference type="InterPro" id="IPR033910">
    <property type="entry name" value="GluRS_core"/>
</dbReference>
<gene>
    <name evidence="8" type="primary">gltX</name>
    <name evidence="11" type="ORF">CRI94_02190</name>
</gene>
<dbReference type="GO" id="GO:0005524">
    <property type="term" value="F:ATP binding"/>
    <property type="evidence" value="ECO:0007669"/>
    <property type="project" value="UniProtKB-UniRule"/>
</dbReference>
<comment type="subcellular location">
    <subcellularLocation>
        <location evidence="8">Cytoplasm</location>
    </subcellularLocation>
</comment>
<evidence type="ECO:0000256" key="4">
    <source>
        <dbReference type="ARBA" id="ARBA00022741"/>
    </source>
</evidence>
<dbReference type="InterPro" id="IPR049940">
    <property type="entry name" value="GluQ/Sye"/>
</dbReference>
<comment type="subunit">
    <text evidence="8">Monomer.</text>
</comment>
<dbReference type="SUPFAM" id="SSF48163">
    <property type="entry name" value="An anticodon-binding domain of class I aminoacyl-tRNA synthetases"/>
    <property type="match status" value="1"/>
</dbReference>
<comment type="similarity">
    <text evidence="1 8">Belongs to the class-I aminoacyl-tRNA synthetase family. Glutamate--tRNA ligase type 1 subfamily.</text>
</comment>
<dbReference type="CDD" id="cd00808">
    <property type="entry name" value="GluRS_core"/>
    <property type="match status" value="1"/>
</dbReference>
<reference evidence="11 12" key="1">
    <citation type="submission" date="2017-10" db="EMBL/GenBank/DDBJ databases">
        <title>Draft genome of Longibacter Salinarum.</title>
        <authorList>
            <person name="Goh K.M."/>
            <person name="Shamsir M.S."/>
            <person name="Lim S.W."/>
        </authorList>
    </citation>
    <scope>NUCLEOTIDE SEQUENCE [LARGE SCALE GENOMIC DNA]</scope>
    <source>
        <strain evidence="11 12">KCTC 52045</strain>
    </source>
</reference>
<evidence type="ECO:0000256" key="8">
    <source>
        <dbReference type="HAMAP-Rule" id="MF_00022"/>
    </source>
</evidence>
<dbReference type="GO" id="GO:0008270">
    <property type="term" value="F:zinc ion binding"/>
    <property type="evidence" value="ECO:0007669"/>
    <property type="project" value="InterPro"/>
</dbReference>
<evidence type="ECO:0000256" key="2">
    <source>
        <dbReference type="ARBA" id="ARBA00022490"/>
    </source>
</evidence>
<dbReference type="SUPFAM" id="SSF52374">
    <property type="entry name" value="Nucleotidylyl transferase"/>
    <property type="match status" value="1"/>
</dbReference>
<dbReference type="InterPro" id="IPR020058">
    <property type="entry name" value="Glu/Gln-tRNA-synth_Ib_cat-dom"/>
</dbReference>